<keyword evidence="4" id="KW-1185">Reference proteome</keyword>
<dbReference type="GO" id="GO:0047661">
    <property type="term" value="F:amino-acid racemase activity"/>
    <property type="evidence" value="ECO:0007669"/>
    <property type="project" value="InterPro"/>
</dbReference>
<sequence>MIGVIGGMGPLATADFVQKVVMLTAAEHDEEHVPLLISNDPRIPGRPAAILAAGESPVPRLIDIRDRLIGAGATALVMPCNTAHYWHGALTEGCALPFPSIIDVTCDHVIAETVDGDPVALIATQATLASGLFQTQLEQRHRRVVLPSEDVVKRYMLPSIALVKAGRVAESAQMMKVTIEHLLSQGARKVILACTEAPIAVAGLSGEFDQHCVDSTEALARATIQLWEQIRDRA</sequence>
<dbReference type="PANTHER" id="PTHR21198:SF7">
    <property type="entry name" value="ASPARTATE-GLUTAMATE RACEMASE FAMILY"/>
    <property type="match status" value="1"/>
</dbReference>
<comment type="similarity">
    <text evidence="1">Belongs to the aspartate/glutamate racemases family.</text>
</comment>
<dbReference type="EMBL" id="CP028901">
    <property type="protein sequence ID" value="AWB35089.1"/>
    <property type="molecule type" value="Genomic_DNA"/>
</dbReference>
<dbReference type="OrthoDB" id="9803739at2"/>
<accession>A0A2R4XN04</accession>
<dbReference type="KEGG" id="boz:DBV39_16640"/>
<name>A0A2R4XN04_9BURK</name>
<dbReference type="InterPro" id="IPR004380">
    <property type="entry name" value="Asp_race"/>
</dbReference>
<dbReference type="NCBIfam" id="TIGR00035">
    <property type="entry name" value="asp_race"/>
    <property type="match status" value="1"/>
</dbReference>
<keyword evidence="2" id="KW-0413">Isomerase</keyword>
<gene>
    <name evidence="3" type="ORF">DBV39_16640</name>
</gene>
<dbReference type="InterPro" id="IPR001920">
    <property type="entry name" value="Asp/Glu_race"/>
</dbReference>
<organism evidence="3 4">
    <name type="scientific">Orrella marina</name>
    <dbReference type="NCBI Taxonomy" id="2163011"/>
    <lineage>
        <taxon>Bacteria</taxon>
        <taxon>Pseudomonadati</taxon>
        <taxon>Pseudomonadota</taxon>
        <taxon>Betaproteobacteria</taxon>
        <taxon>Burkholderiales</taxon>
        <taxon>Alcaligenaceae</taxon>
        <taxon>Orrella</taxon>
    </lineage>
</organism>
<dbReference type="Pfam" id="PF01177">
    <property type="entry name" value="Asp_Glu_race"/>
    <property type="match status" value="1"/>
</dbReference>
<dbReference type="SUPFAM" id="SSF53681">
    <property type="entry name" value="Aspartate/glutamate racemase"/>
    <property type="match status" value="2"/>
</dbReference>
<reference evidence="3 4" key="1">
    <citation type="submission" date="2018-04" db="EMBL/GenBank/DDBJ databases">
        <title>Bordetella sp. HZ20 isolated from seawater.</title>
        <authorList>
            <person name="Sun C."/>
        </authorList>
    </citation>
    <scope>NUCLEOTIDE SEQUENCE [LARGE SCALE GENOMIC DNA]</scope>
    <source>
        <strain evidence="3 4">HZ20</strain>
    </source>
</reference>
<dbReference type="Proteomes" id="UP000244571">
    <property type="component" value="Chromosome"/>
</dbReference>
<dbReference type="AlphaFoldDB" id="A0A2R4XN04"/>
<proteinExistence type="inferred from homology"/>
<dbReference type="InterPro" id="IPR015942">
    <property type="entry name" value="Asp/Glu/hydantoin_racemase"/>
</dbReference>
<dbReference type="Gene3D" id="3.40.50.1860">
    <property type="match status" value="2"/>
</dbReference>
<evidence type="ECO:0000313" key="4">
    <source>
        <dbReference type="Proteomes" id="UP000244571"/>
    </source>
</evidence>
<dbReference type="PANTHER" id="PTHR21198">
    <property type="entry name" value="GLUTAMATE RACEMASE"/>
    <property type="match status" value="1"/>
</dbReference>
<dbReference type="RefSeq" id="WP_108622499.1">
    <property type="nucleotide sequence ID" value="NZ_CP028901.1"/>
</dbReference>
<protein>
    <submittedName>
        <fullName evidence="3">Aspartate/glutamate racemase family protein</fullName>
    </submittedName>
</protein>
<evidence type="ECO:0000256" key="2">
    <source>
        <dbReference type="ARBA" id="ARBA00023235"/>
    </source>
</evidence>
<evidence type="ECO:0000256" key="1">
    <source>
        <dbReference type="ARBA" id="ARBA00007847"/>
    </source>
</evidence>
<evidence type="ECO:0000313" key="3">
    <source>
        <dbReference type="EMBL" id="AWB35089.1"/>
    </source>
</evidence>